<sequence length="577" mass="64718">MGAGVAGVGMGVQDRRARPCSGGFRCCHQSHRVSSYYKVCQPLRSPQAYAKPQELCPAGSTGGRGGQEGTGWWAPCQCSCPCGLPAAFCPGCGTLGVGGWHCCGTAERPGEAGSDSHPFPSCCPLPADIISTVEFNHTGELLATGDKGGRVVIFQREPEMRKLRGVTQLVNSRPGMEARLPDTRTASKNAPHSQGEYDVYSTFQSHEPEFDYLKSLEIEEKINKIKWLPQQNAAHSLLSTNDKTIKLWKITERDKRPEGYNLKDEEGKLKDLSTVTSLQVPVLKPMDLMVEVSPRRIFANGHTYHINSISVNSDCETYMSADDLRINLWHLAITDRSFNIVDIKPANMEDLTEVITASEFHPHHCNLFVYSSSKGSLRLCDMRAAALCDKHSKLFEEPEDPSNRSFFSEIISSVSDVKFSHSGRYMLTRDYLTVKVWDLNMEARPIETYQVHDYLRSKLCSLYENDCIFDKFECAWNGSDSVIMTGAYNNFFRMFDRNTKRDVTLEASRESSKPRAVLKPRRVCVGGKRRRDDISVDSLDFTKKILHTAWHPAENIIAIAATNNLYIFQDKVNSEMH</sequence>
<dbReference type="GeneTree" id="ENSGT00950000182864"/>
<dbReference type="AlphaFoldDB" id="A0A5F4WMI0"/>
<evidence type="ECO:0000256" key="4">
    <source>
        <dbReference type="RuleBase" id="RU331113"/>
    </source>
</evidence>
<dbReference type="InterPro" id="IPR015943">
    <property type="entry name" value="WD40/YVTN_repeat-like_dom_sf"/>
</dbReference>
<dbReference type="GO" id="GO:0019888">
    <property type="term" value="F:protein phosphatase regulator activity"/>
    <property type="evidence" value="ECO:0007669"/>
    <property type="project" value="InterPro"/>
</dbReference>
<reference evidence="5" key="1">
    <citation type="submission" date="2009-03" db="EMBL/GenBank/DDBJ databases">
        <authorList>
            <person name="Warren W."/>
            <person name="Ye L."/>
            <person name="Minx P."/>
            <person name="Worley K."/>
            <person name="Gibbs R."/>
            <person name="Wilson R.K."/>
        </authorList>
    </citation>
    <scope>NUCLEOTIDE SEQUENCE [LARGE SCALE GENOMIC DNA]</scope>
</reference>
<dbReference type="Bgee" id="ENSCJAG00000017336">
    <property type="expression patterns" value="Expressed in frontal cortex and 4 other cell types or tissues"/>
</dbReference>
<evidence type="ECO:0000256" key="2">
    <source>
        <dbReference type="ARBA" id="ARBA00022574"/>
    </source>
</evidence>
<dbReference type="InterPro" id="IPR036322">
    <property type="entry name" value="WD40_repeat_dom_sf"/>
</dbReference>
<name>A0A5F4WMI0_CALJA</name>
<organism evidence="5 6">
    <name type="scientific">Callithrix jacchus</name>
    <name type="common">White-tufted-ear marmoset</name>
    <name type="synonym">Simia Jacchus</name>
    <dbReference type="NCBI Taxonomy" id="9483"/>
    <lineage>
        <taxon>Eukaryota</taxon>
        <taxon>Metazoa</taxon>
        <taxon>Chordata</taxon>
        <taxon>Craniata</taxon>
        <taxon>Vertebrata</taxon>
        <taxon>Euteleostomi</taxon>
        <taxon>Mammalia</taxon>
        <taxon>Eutheria</taxon>
        <taxon>Euarchontoglires</taxon>
        <taxon>Primates</taxon>
        <taxon>Haplorrhini</taxon>
        <taxon>Platyrrhini</taxon>
        <taxon>Cebidae</taxon>
        <taxon>Callitrichinae</taxon>
        <taxon>Callithrix</taxon>
        <taxon>Callithrix</taxon>
    </lineage>
</organism>
<proteinExistence type="inferred from homology"/>
<comment type="similarity">
    <text evidence="1 4">Belongs to the phosphatase 2A regulatory subunit B family.</text>
</comment>
<evidence type="ECO:0000313" key="6">
    <source>
        <dbReference type="Proteomes" id="UP000008225"/>
    </source>
</evidence>
<accession>A0A5F4WMI0</accession>
<dbReference type="Gene3D" id="2.130.10.10">
    <property type="entry name" value="YVTN repeat-like/Quinoprotein amine dehydrogenase"/>
    <property type="match status" value="1"/>
</dbReference>
<dbReference type="FunFam" id="2.130.10.10:FF:000002">
    <property type="entry name" value="Serine/threonine-protein phosphatase 2A 55 kDa regulatory subunit B"/>
    <property type="match status" value="1"/>
</dbReference>
<dbReference type="InterPro" id="IPR001680">
    <property type="entry name" value="WD40_rpt"/>
</dbReference>
<reference evidence="5" key="3">
    <citation type="submission" date="2025-09" db="UniProtKB">
        <authorList>
            <consortium name="Ensembl"/>
        </authorList>
    </citation>
    <scope>IDENTIFICATION</scope>
</reference>
<dbReference type="PROSITE" id="PS01024">
    <property type="entry name" value="PR55_1"/>
    <property type="match status" value="1"/>
</dbReference>
<keyword evidence="6" id="KW-1185">Reference proteome</keyword>
<evidence type="ECO:0000313" key="5">
    <source>
        <dbReference type="Ensembl" id="ENSCJAP00000078892.2"/>
    </source>
</evidence>
<dbReference type="Proteomes" id="UP000008225">
    <property type="component" value="Chromosome 3"/>
</dbReference>
<dbReference type="InterPro" id="IPR000009">
    <property type="entry name" value="PP2A_PR55"/>
</dbReference>
<dbReference type="PANTHER" id="PTHR11871">
    <property type="entry name" value="PROTEIN PHOSPHATASE PP2A REGULATORY SUBUNIT B"/>
    <property type="match status" value="1"/>
</dbReference>
<reference evidence="5" key="2">
    <citation type="submission" date="2025-08" db="UniProtKB">
        <authorList>
            <consortium name="Ensembl"/>
        </authorList>
    </citation>
    <scope>IDENTIFICATION</scope>
</reference>
<dbReference type="SMART" id="SM00320">
    <property type="entry name" value="WD40"/>
    <property type="match status" value="6"/>
</dbReference>
<dbReference type="PRINTS" id="PR00600">
    <property type="entry name" value="PP2APR55"/>
</dbReference>
<dbReference type="Ensembl" id="ENSCJAT00000099634.2">
    <property type="protein sequence ID" value="ENSCJAP00000078892.2"/>
    <property type="gene ID" value="ENSCJAG00000017336.5"/>
</dbReference>
<gene>
    <name evidence="5" type="primary">PPP2R2C</name>
</gene>
<protein>
    <recommendedName>
        <fullName evidence="4">Serine/threonine-protein phosphatase 2A 55 kDa regulatory subunit B</fullName>
    </recommendedName>
</protein>
<keyword evidence="2 4" id="KW-0853">WD repeat</keyword>
<dbReference type="SUPFAM" id="SSF50978">
    <property type="entry name" value="WD40 repeat-like"/>
    <property type="match status" value="1"/>
</dbReference>
<dbReference type="OMA" id="LVPMELI"/>
<keyword evidence="3 4" id="KW-0677">Repeat</keyword>
<dbReference type="InterPro" id="IPR018067">
    <property type="entry name" value="PP2A_PR55_CS"/>
</dbReference>
<dbReference type="GO" id="GO:0000159">
    <property type="term" value="C:protein phosphatase type 2A complex"/>
    <property type="evidence" value="ECO:0007669"/>
    <property type="project" value="UniProtKB-UniRule"/>
</dbReference>
<evidence type="ECO:0000256" key="1">
    <source>
        <dbReference type="ARBA" id="ARBA00008259"/>
    </source>
</evidence>
<evidence type="ECO:0000256" key="3">
    <source>
        <dbReference type="ARBA" id="ARBA00022737"/>
    </source>
</evidence>
<dbReference type="PROSITE" id="PS01025">
    <property type="entry name" value="PR55_2"/>
    <property type="match status" value="1"/>
</dbReference>